<feature type="domain" description="CBS" evidence="3">
    <location>
        <begin position="15"/>
        <end position="71"/>
    </location>
</feature>
<dbReference type="InterPro" id="IPR000644">
    <property type="entry name" value="CBS_dom"/>
</dbReference>
<dbReference type="AlphaFoldDB" id="B3EBD1"/>
<proteinExistence type="predicted"/>
<dbReference type="Pfam" id="PF10335">
    <property type="entry name" value="DUF294_C"/>
    <property type="match status" value="1"/>
</dbReference>
<dbReference type="InterPro" id="IPR046342">
    <property type="entry name" value="CBS_dom_sf"/>
</dbReference>
<dbReference type="InterPro" id="IPR005105">
    <property type="entry name" value="GlnD_Uridyltrans_N"/>
</dbReference>
<evidence type="ECO:0000313" key="5">
    <source>
        <dbReference type="Proteomes" id="UP000002420"/>
    </source>
</evidence>
<dbReference type="PANTHER" id="PTHR43080:SF2">
    <property type="entry name" value="CBS DOMAIN-CONTAINING PROTEIN"/>
    <property type="match status" value="1"/>
</dbReference>
<protein>
    <submittedName>
        <fullName evidence="4">Putative signal-transduction protein with CBS domains</fullName>
    </submittedName>
</protein>
<dbReference type="Gene3D" id="3.10.580.10">
    <property type="entry name" value="CBS-domain"/>
    <property type="match status" value="1"/>
</dbReference>
<organism evidence="4 5">
    <name type="scientific">Trichlorobacter lovleyi (strain ATCC BAA-1151 / DSM 17278 / SZ)</name>
    <name type="common">Geobacter lovleyi</name>
    <dbReference type="NCBI Taxonomy" id="398767"/>
    <lineage>
        <taxon>Bacteria</taxon>
        <taxon>Pseudomonadati</taxon>
        <taxon>Thermodesulfobacteriota</taxon>
        <taxon>Desulfuromonadia</taxon>
        <taxon>Geobacterales</taxon>
        <taxon>Geobacteraceae</taxon>
        <taxon>Trichlorobacter</taxon>
    </lineage>
</organism>
<evidence type="ECO:0000259" key="3">
    <source>
        <dbReference type="PROSITE" id="PS51371"/>
    </source>
</evidence>
<accession>B3EBD1</accession>
<evidence type="ECO:0000256" key="1">
    <source>
        <dbReference type="ARBA" id="ARBA00023122"/>
    </source>
</evidence>
<dbReference type="CDD" id="cd05401">
    <property type="entry name" value="NT_GlnE_GlnD_like"/>
    <property type="match status" value="1"/>
</dbReference>
<dbReference type="SMART" id="SM00116">
    <property type="entry name" value="CBS"/>
    <property type="match status" value="2"/>
</dbReference>
<dbReference type="SUPFAM" id="SSF54631">
    <property type="entry name" value="CBS-domain pair"/>
    <property type="match status" value="1"/>
</dbReference>
<dbReference type="EMBL" id="CP001089">
    <property type="protein sequence ID" value="ACD95525.1"/>
    <property type="molecule type" value="Genomic_DNA"/>
</dbReference>
<feature type="domain" description="CBS" evidence="3">
    <location>
        <begin position="80"/>
        <end position="137"/>
    </location>
</feature>
<dbReference type="Pfam" id="PF03445">
    <property type="entry name" value="DUF294"/>
    <property type="match status" value="1"/>
</dbReference>
<keyword evidence="5" id="KW-1185">Reference proteome</keyword>
<dbReference type="STRING" id="398767.Glov_1809"/>
<reference evidence="4 5" key="1">
    <citation type="submission" date="2008-05" db="EMBL/GenBank/DDBJ databases">
        <title>Complete sequence of chromosome of Geobacter lovleyi SZ.</title>
        <authorList>
            <consortium name="US DOE Joint Genome Institute"/>
            <person name="Lucas S."/>
            <person name="Copeland A."/>
            <person name="Lapidus A."/>
            <person name="Glavina del Rio T."/>
            <person name="Dalin E."/>
            <person name="Tice H."/>
            <person name="Bruce D."/>
            <person name="Goodwin L."/>
            <person name="Pitluck S."/>
            <person name="Chertkov O."/>
            <person name="Meincke L."/>
            <person name="Brettin T."/>
            <person name="Detter J.C."/>
            <person name="Han C."/>
            <person name="Tapia R."/>
            <person name="Kuske C.R."/>
            <person name="Schmutz J."/>
            <person name="Larimer F."/>
            <person name="Land M."/>
            <person name="Hauser L."/>
            <person name="Kyrpides N."/>
            <person name="Mikhailova N."/>
            <person name="Sung Y."/>
            <person name="Fletcher K.E."/>
            <person name="Ritalahti K.M."/>
            <person name="Loeffler F.E."/>
            <person name="Richardson P."/>
        </authorList>
    </citation>
    <scope>NUCLEOTIDE SEQUENCE [LARGE SCALE GENOMIC DNA]</scope>
    <source>
        <strain evidence="5">ATCC BAA-1151 / DSM 17278 / SZ</strain>
    </source>
</reference>
<dbReference type="RefSeq" id="WP_012469864.1">
    <property type="nucleotide sequence ID" value="NC_010814.1"/>
</dbReference>
<keyword evidence="1 2" id="KW-0129">CBS domain</keyword>
<evidence type="ECO:0000313" key="4">
    <source>
        <dbReference type="EMBL" id="ACD95525.1"/>
    </source>
</evidence>
<dbReference type="GO" id="GO:0008773">
    <property type="term" value="F:[protein-PII] uridylyltransferase activity"/>
    <property type="evidence" value="ECO:0007669"/>
    <property type="project" value="InterPro"/>
</dbReference>
<dbReference type="OrthoDB" id="9808528at2"/>
<dbReference type="Pfam" id="PF00571">
    <property type="entry name" value="CBS"/>
    <property type="match status" value="2"/>
</dbReference>
<dbReference type="CDD" id="cd04587">
    <property type="entry name" value="CBS_pair_CAP-ED_NT_Pol-beta-like_DUF294_assoc"/>
    <property type="match status" value="1"/>
</dbReference>
<dbReference type="HOGENOM" id="CLU_027866_1_0_7"/>
<sequence>MPDQNILFQPVGQYCRREVATCRADDQLVEAALRMSDQGISSLVVCDNNRPVGIVTDRDLRNKVVAKGIDPCSLTVSSIMTSPLITIGEQEFLFEALHRISRHGIHRIVVVSPDCRLIGIITDSDILRLQTNSPQRLVRRIEEAQTIDSLRELHQEVQKLVVHLFGTGVRIHELVRLIAHLNDQIMLRLIRLLRKGTFSDLTGRFAFLVLGSEGRGEQTLTTDQDNALIYADDLTPAELQRIIAFSDALIECVIKIGIPPCPGGIMANNAVWRLPLSGWKKTLDQWFDTPTPDHIMKVSMVSDLRMLTGDTGLEQELRTYIGGRLKGNDLYLGHMLNNLLRFKVPLSWLGKVKTERGEHRGQLDLKKAGIFSITEGIKLLALSVGIQAHSTLERINWLVEAKLMEPHDADDLTAAYHALVFFRLKSQIEAIQEGRTPDNRITHVQLNGLEQARLQSALEKVRSFQEYLQRQFRLGQII</sequence>
<dbReference type="KEGG" id="glo:Glov_1809"/>
<dbReference type="InterPro" id="IPR051257">
    <property type="entry name" value="Diverse_CBS-Domain"/>
</dbReference>
<dbReference type="eggNOG" id="COG2905">
    <property type="taxonomic scope" value="Bacteria"/>
</dbReference>
<evidence type="ECO:0000256" key="2">
    <source>
        <dbReference type="PROSITE-ProRule" id="PRU00703"/>
    </source>
</evidence>
<dbReference type="Proteomes" id="UP000002420">
    <property type="component" value="Chromosome"/>
</dbReference>
<dbReference type="PANTHER" id="PTHR43080">
    <property type="entry name" value="CBS DOMAIN-CONTAINING PROTEIN CBSX3, MITOCHONDRIAL"/>
    <property type="match status" value="1"/>
</dbReference>
<gene>
    <name evidence="4" type="ordered locus">Glov_1809</name>
</gene>
<name>B3EBD1_TRIL1</name>
<dbReference type="PROSITE" id="PS51371">
    <property type="entry name" value="CBS"/>
    <property type="match status" value="2"/>
</dbReference>
<dbReference type="InterPro" id="IPR018821">
    <property type="entry name" value="DUF294_put_nucleoTrafse_sb-bd"/>
</dbReference>